<evidence type="ECO:0000259" key="1">
    <source>
        <dbReference type="Pfam" id="PF03364"/>
    </source>
</evidence>
<dbReference type="Proteomes" id="UP000585905">
    <property type="component" value="Unassembled WGS sequence"/>
</dbReference>
<accession>A0A839E652</accession>
<reference evidence="2 3" key="1">
    <citation type="submission" date="2020-07" db="EMBL/GenBank/DDBJ databases">
        <title>Sequencing the genomes of 1000 actinobacteria strains.</title>
        <authorList>
            <person name="Klenk H.-P."/>
        </authorList>
    </citation>
    <scope>NUCLEOTIDE SEQUENCE [LARGE SCALE GENOMIC DNA]</scope>
    <source>
        <strain evidence="2 3">DSM 19663</strain>
    </source>
</reference>
<dbReference type="EMBL" id="JACGWX010000001">
    <property type="protein sequence ID" value="MBA8846623.1"/>
    <property type="molecule type" value="Genomic_DNA"/>
</dbReference>
<dbReference type="CDD" id="cd07817">
    <property type="entry name" value="SRPBCC_8"/>
    <property type="match status" value="1"/>
</dbReference>
<dbReference type="PANTHER" id="PTHR33824">
    <property type="entry name" value="POLYKETIDE CYCLASE/DEHYDRASE AND LIPID TRANSPORT SUPERFAMILY PROTEIN"/>
    <property type="match status" value="1"/>
</dbReference>
<feature type="domain" description="Coenzyme Q-binding protein COQ10 START" evidence="1">
    <location>
        <begin position="11"/>
        <end position="131"/>
    </location>
</feature>
<name>A0A839E652_9MICO</name>
<dbReference type="RefSeq" id="WP_182489349.1">
    <property type="nucleotide sequence ID" value="NZ_BAAAOV010000003.1"/>
</dbReference>
<dbReference type="SUPFAM" id="SSF55961">
    <property type="entry name" value="Bet v1-like"/>
    <property type="match status" value="1"/>
</dbReference>
<sequence>MTSTIHADVVVDVPVGVAYDQWTQFESFPDFLSGVDSVTQLDDTKLHWVVSVGGVEREFDAEITEQRPDEVIAWRSTEGELHSGRVVFTPESAESTRIDVEMAWEPSGFVEKVGAALNIDQAQVSSDLRDFKRLIEELGTPEGAWRGEVHGGTVTDRDSDLARETGFDERPSML</sequence>
<evidence type="ECO:0000313" key="2">
    <source>
        <dbReference type="EMBL" id="MBA8846623.1"/>
    </source>
</evidence>
<dbReference type="InterPro" id="IPR047137">
    <property type="entry name" value="ORF3"/>
</dbReference>
<organism evidence="2 3">
    <name type="scientific">Microcella alkalica</name>
    <dbReference type="NCBI Taxonomy" id="355930"/>
    <lineage>
        <taxon>Bacteria</taxon>
        <taxon>Bacillati</taxon>
        <taxon>Actinomycetota</taxon>
        <taxon>Actinomycetes</taxon>
        <taxon>Micrococcales</taxon>
        <taxon>Microbacteriaceae</taxon>
        <taxon>Microcella</taxon>
    </lineage>
</organism>
<gene>
    <name evidence="2" type="ORF">FHX53_000187</name>
</gene>
<comment type="caution">
    <text evidence="2">The sequence shown here is derived from an EMBL/GenBank/DDBJ whole genome shotgun (WGS) entry which is preliminary data.</text>
</comment>
<protein>
    <submittedName>
        <fullName evidence="2">Putative membrane protein</fullName>
    </submittedName>
</protein>
<dbReference type="AlphaFoldDB" id="A0A839E652"/>
<dbReference type="PANTHER" id="PTHR33824:SF7">
    <property type="entry name" value="POLYKETIDE CYCLASE_DEHYDRASE AND LIPID TRANSPORT SUPERFAMILY PROTEIN"/>
    <property type="match status" value="1"/>
</dbReference>
<dbReference type="Gene3D" id="3.30.530.20">
    <property type="match status" value="1"/>
</dbReference>
<keyword evidence="3" id="KW-1185">Reference proteome</keyword>
<proteinExistence type="predicted"/>
<evidence type="ECO:0000313" key="3">
    <source>
        <dbReference type="Proteomes" id="UP000585905"/>
    </source>
</evidence>
<dbReference type="InterPro" id="IPR005031">
    <property type="entry name" value="COQ10_START"/>
</dbReference>
<dbReference type="Pfam" id="PF03364">
    <property type="entry name" value="Polyketide_cyc"/>
    <property type="match status" value="1"/>
</dbReference>
<dbReference type="InterPro" id="IPR023393">
    <property type="entry name" value="START-like_dom_sf"/>
</dbReference>